<proteinExistence type="predicted"/>
<evidence type="ECO:0000256" key="4">
    <source>
        <dbReference type="ARBA" id="ARBA00022692"/>
    </source>
</evidence>
<protein>
    <recommendedName>
        <fullName evidence="8">TRAP C4-dicarboxylate transport system permease DctM subunit domain-containing protein</fullName>
    </recommendedName>
</protein>
<keyword evidence="3" id="KW-0997">Cell inner membrane</keyword>
<evidence type="ECO:0000256" key="5">
    <source>
        <dbReference type="ARBA" id="ARBA00022989"/>
    </source>
</evidence>
<dbReference type="Pfam" id="PF06808">
    <property type="entry name" value="DctM"/>
    <property type="match status" value="1"/>
</dbReference>
<feature type="non-terminal residue" evidence="9">
    <location>
        <position position="69"/>
    </location>
</feature>
<sequence>MNQGGITERLVRFAQVFVGHIRGGLAMVNVLVCILFGGISGSAVAGTSAVGSIMIPAMKKEGYGADFAA</sequence>
<organism evidence="9">
    <name type="scientific">marine sediment metagenome</name>
    <dbReference type="NCBI Taxonomy" id="412755"/>
    <lineage>
        <taxon>unclassified sequences</taxon>
        <taxon>metagenomes</taxon>
        <taxon>ecological metagenomes</taxon>
    </lineage>
</organism>
<keyword evidence="6 7" id="KW-0472">Membrane</keyword>
<evidence type="ECO:0000256" key="7">
    <source>
        <dbReference type="SAM" id="Phobius"/>
    </source>
</evidence>
<dbReference type="GO" id="GO:0022857">
    <property type="term" value="F:transmembrane transporter activity"/>
    <property type="evidence" value="ECO:0007669"/>
    <property type="project" value="TreeGrafter"/>
</dbReference>
<evidence type="ECO:0000259" key="8">
    <source>
        <dbReference type="Pfam" id="PF06808"/>
    </source>
</evidence>
<feature type="domain" description="TRAP C4-dicarboxylate transport system permease DctM subunit" evidence="8">
    <location>
        <begin position="1"/>
        <end position="69"/>
    </location>
</feature>
<evidence type="ECO:0000256" key="6">
    <source>
        <dbReference type="ARBA" id="ARBA00023136"/>
    </source>
</evidence>
<evidence type="ECO:0000256" key="2">
    <source>
        <dbReference type="ARBA" id="ARBA00022475"/>
    </source>
</evidence>
<gene>
    <name evidence="9" type="ORF">S12H4_25166</name>
</gene>
<dbReference type="PANTHER" id="PTHR33362">
    <property type="entry name" value="SIALIC ACID TRAP TRANSPORTER PERMEASE PROTEIN SIAT-RELATED"/>
    <property type="match status" value="1"/>
</dbReference>
<comment type="subcellular location">
    <subcellularLocation>
        <location evidence="1">Cell inner membrane</location>
        <topology evidence="1">Multi-pass membrane protein</topology>
    </subcellularLocation>
</comment>
<evidence type="ECO:0000313" key="9">
    <source>
        <dbReference type="EMBL" id="GAI72964.1"/>
    </source>
</evidence>
<keyword evidence="5 7" id="KW-1133">Transmembrane helix</keyword>
<dbReference type="GO" id="GO:0005886">
    <property type="term" value="C:plasma membrane"/>
    <property type="evidence" value="ECO:0007669"/>
    <property type="project" value="UniProtKB-SubCell"/>
</dbReference>
<dbReference type="AlphaFoldDB" id="X1SYT2"/>
<reference evidence="9" key="1">
    <citation type="journal article" date="2014" name="Front. Microbiol.">
        <title>High frequency of phylogenetically diverse reductive dehalogenase-homologous genes in deep subseafloor sedimentary metagenomes.</title>
        <authorList>
            <person name="Kawai M."/>
            <person name="Futagami T."/>
            <person name="Toyoda A."/>
            <person name="Takaki Y."/>
            <person name="Nishi S."/>
            <person name="Hori S."/>
            <person name="Arai W."/>
            <person name="Tsubouchi T."/>
            <person name="Morono Y."/>
            <person name="Uchiyama I."/>
            <person name="Ito T."/>
            <person name="Fujiyama A."/>
            <person name="Inagaki F."/>
            <person name="Takami H."/>
        </authorList>
    </citation>
    <scope>NUCLEOTIDE SEQUENCE</scope>
    <source>
        <strain evidence="9">Expedition CK06-06</strain>
    </source>
</reference>
<evidence type="ECO:0000256" key="3">
    <source>
        <dbReference type="ARBA" id="ARBA00022519"/>
    </source>
</evidence>
<feature type="transmembrane region" description="Helical" evidence="7">
    <location>
        <begin position="26"/>
        <end position="50"/>
    </location>
</feature>
<dbReference type="EMBL" id="BARW01013967">
    <property type="protein sequence ID" value="GAI72964.1"/>
    <property type="molecule type" value="Genomic_DNA"/>
</dbReference>
<keyword evidence="4 7" id="KW-0812">Transmembrane</keyword>
<dbReference type="PANTHER" id="PTHR33362:SF3">
    <property type="entry name" value="SIALIC ACID TRAP TRANSPORTER PERMEASE PROTEIN SIAT"/>
    <property type="match status" value="1"/>
</dbReference>
<keyword evidence="2" id="KW-1003">Cell membrane</keyword>
<name>X1SYT2_9ZZZZ</name>
<dbReference type="InterPro" id="IPR010656">
    <property type="entry name" value="DctM"/>
</dbReference>
<evidence type="ECO:0000256" key="1">
    <source>
        <dbReference type="ARBA" id="ARBA00004429"/>
    </source>
</evidence>
<dbReference type="InterPro" id="IPR004681">
    <property type="entry name" value="TRAP_DctM"/>
</dbReference>
<comment type="caution">
    <text evidence="9">The sequence shown here is derived from an EMBL/GenBank/DDBJ whole genome shotgun (WGS) entry which is preliminary data.</text>
</comment>
<accession>X1SYT2</accession>